<proteinExistence type="predicted"/>
<reference evidence="1 2" key="1">
    <citation type="journal article" date="2018" name="J. Allergy Clin. Immunol.">
        <title>High-quality assembly of Dermatophagoides pteronyssinus genome and transcriptome reveals a wide range of novel allergens.</title>
        <authorList>
            <person name="Liu X.Y."/>
            <person name="Yang K.Y."/>
            <person name="Wang M.Q."/>
            <person name="Kwok J.S."/>
            <person name="Zeng X."/>
            <person name="Yang Z."/>
            <person name="Xiao X.J."/>
            <person name="Lau C.P."/>
            <person name="Li Y."/>
            <person name="Huang Z.M."/>
            <person name="Ba J.G."/>
            <person name="Yim A.K."/>
            <person name="Ouyang C.Y."/>
            <person name="Ngai S.M."/>
            <person name="Chan T.F."/>
            <person name="Leung E.L."/>
            <person name="Liu L."/>
            <person name="Liu Z.G."/>
            <person name="Tsui S.K."/>
        </authorList>
    </citation>
    <scope>NUCLEOTIDE SEQUENCE [LARGE SCALE GENOMIC DNA]</scope>
    <source>
        <strain evidence="1">Derp</strain>
    </source>
</reference>
<keyword evidence="2" id="KW-1185">Reference proteome</keyword>
<sequence>EHCGLLKRIKNDVCDEITRQFEYYVYAVADCFNIVLSDQCEQLKSESIKFFHVIEKNNCPINGKEMVYTRICPELKYLVNFVQFKYYMDCYQNKPTNKNNNHHNNHNNDQDITTTTTTTELYPDINNNKNNDDVHNYIDKIDNIDNYIEHNEVCEKIIIQINYYVNAVEDCFNIVLSDQCEQLRLQTSEFLHVIEKNNCPIIGKGMDYVWICPQLEYLFNFVQFKYYKDCLEKKQINNHINHINHNHHNNHNNNQDITTTTTTTTTELYPDINNNNNNDDVYKIDNIDNYIEHVFDL</sequence>
<evidence type="ECO:0000313" key="1">
    <source>
        <dbReference type="EMBL" id="KAH9426949.1"/>
    </source>
</evidence>
<protein>
    <submittedName>
        <fullName evidence="1">Uncharacterized protein</fullName>
    </submittedName>
</protein>
<gene>
    <name evidence="1" type="ORF">DERP_011618</name>
</gene>
<dbReference type="EMBL" id="NJHN03000007">
    <property type="protein sequence ID" value="KAH9426949.1"/>
    <property type="molecule type" value="Genomic_DNA"/>
</dbReference>
<dbReference type="Proteomes" id="UP000887458">
    <property type="component" value="Unassembled WGS sequence"/>
</dbReference>
<accession>A0ABQ8JWE9</accession>
<name>A0ABQ8JWE9_DERPT</name>
<reference evidence="1 2" key="2">
    <citation type="journal article" date="2022" name="Mol. Biol. Evol.">
        <title>Comparative Genomics Reveals Insights into the Divergent Evolution of Astigmatic Mites and Household Pest Adaptations.</title>
        <authorList>
            <person name="Xiong Q."/>
            <person name="Wan A.T."/>
            <person name="Liu X."/>
            <person name="Fung C.S."/>
            <person name="Xiao X."/>
            <person name="Malainual N."/>
            <person name="Hou J."/>
            <person name="Wang L."/>
            <person name="Wang M."/>
            <person name="Yang K.Y."/>
            <person name="Cui Y."/>
            <person name="Leung E.L."/>
            <person name="Nong W."/>
            <person name="Shin S.K."/>
            <person name="Au S.W."/>
            <person name="Jeong K.Y."/>
            <person name="Chew F.T."/>
            <person name="Hui J.H."/>
            <person name="Leung T.F."/>
            <person name="Tungtrongchitr A."/>
            <person name="Zhong N."/>
            <person name="Liu Z."/>
            <person name="Tsui S.K."/>
        </authorList>
    </citation>
    <scope>NUCLEOTIDE SEQUENCE [LARGE SCALE GENOMIC DNA]</scope>
    <source>
        <strain evidence="1">Derp</strain>
    </source>
</reference>
<feature type="non-terminal residue" evidence="1">
    <location>
        <position position="1"/>
    </location>
</feature>
<organism evidence="1 2">
    <name type="scientific">Dermatophagoides pteronyssinus</name>
    <name type="common">European house dust mite</name>
    <dbReference type="NCBI Taxonomy" id="6956"/>
    <lineage>
        <taxon>Eukaryota</taxon>
        <taxon>Metazoa</taxon>
        <taxon>Ecdysozoa</taxon>
        <taxon>Arthropoda</taxon>
        <taxon>Chelicerata</taxon>
        <taxon>Arachnida</taxon>
        <taxon>Acari</taxon>
        <taxon>Acariformes</taxon>
        <taxon>Sarcoptiformes</taxon>
        <taxon>Astigmata</taxon>
        <taxon>Psoroptidia</taxon>
        <taxon>Analgoidea</taxon>
        <taxon>Pyroglyphidae</taxon>
        <taxon>Dermatophagoidinae</taxon>
        <taxon>Dermatophagoides</taxon>
    </lineage>
</organism>
<comment type="caution">
    <text evidence="1">The sequence shown here is derived from an EMBL/GenBank/DDBJ whole genome shotgun (WGS) entry which is preliminary data.</text>
</comment>
<evidence type="ECO:0000313" key="2">
    <source>
        <dbReference type="Proteomes" id="UP000887458"/>
    </source>
</evidence>